<dbReference type="AlphaFoldDB" id="A0A427APS5"/>
<keyword evidence="2" id="KW-0677">Repeat</keyword>
<feature type="domain" description="PROP1-like PPR" evidence="4">
    <location>
        <begin position="150"/>
        <end position="224"/>
    </location>
</feature>
<dbReference type="EMBL" id="AMZH03001731">
    <property type="protein sequence ID" value="RRT78227.1"/>
    <property type="molecule type" value="Genomic_DNA"/>
</dbReference>
<dbReference type="EC" id="2.1.1.-" evidence="3"/>
<sequence length="233" mass="26271">MEFLFGYLLSILVGGVLLLELNRLLRPGGYFVWSATPVYQKLPEDVGIWQGTTRNNDWCQLTPVIVEVDRILRPGGHLIVRDNVGVDAVGRLFPSIAKFITQTLPLRPPRHSMRLFLEHPSVDRSATFSVAISTMSKEECPPGVHRWGLLRHNLDMCFKNRDLPQALRLYDATGVAFTLLFLDHFNVLPYLCSSADAIGLERGTKIYLHMSLNGVKEDSPLISSSRCLQPRSR</sequence>
<keyword evidence="3" id="KW-0735">Signal-anchor</keyword>
<comment type="similarity">
    <text evidence="3">Belongs to the methyltransferase superfamily.</text>
</comment>
<evidence type="ECO:0000256" key="2">
    <source>
        <dbReference type="ARBA" id="ARBA00022737"/>
    </source>
</evidence>
<evidence type="ECO:0000313" key="5">
    <source>
        <dbReference type="EMBL" id="RRT78227.1"/>
    </source>
</evidence>
<keyword evidence="3" id="KW-0812">Transmembrane</keyword>
<gene>
    <name evidence="5" type="ORF">B296_00005529</name>
</gene>
<evidence type="ECO:0000256" key="1">
    <source>
        <dbReference type="ARBA" id="ARBA00022603"/>
    </source>
</evidence>
<organism evidence="5 6">
    <name type="scientific">Ensete ventricosum</name>
    <name type="common">Abyssinian banana</name>
    <name type="synonym">Musa ensete</name>
    <dbReference type="NCBI Taxonomy" id="4639"/>
    <lineage>
        <taxon>Eukaryota</taxon>
        <taxon>Viridiplantae</taxon>
        <taxon>Streptophyta</taxon>
        <taxon>Embryophyta</taxon>
        <taxon>Tracheophyta</taxon>
        <taxon>Spermatophyta</taxon>
        <taxon>Magnoliopsida</taxon>
        <taxon>Liliopsida</taxon>
        <taxon>Zingiberales</taxon>
        <taxon>Musaceae</taxon>
        <taxon>Ensete</taxon>
    </lineage>
</organism>
<evidence type="ECO:0000259" key="4">
    <source>
        <dbReference type="Pfam" id="PF17177"/>
    </source>
</evidence>
<evidence type="ECO:0000313" key="6">
    <source>
        <dbReference type="Proteomes" id="UP000287651"/>
    </source>
</evidence>
<dbReference type="GO" id="GO:0005802">
    <property type="term" value="C:trans-Golgi network"/>
    <property type="evidence" value="ECO:0007669"/>
    <property type="project" value="TreeGrafter"/>
</dbReference>
<dbReference type="Pfam" id="PF03141">
    <property type="entry name" value="Methyltransf_29"/>
    <property type="match status" value="2"/>
</dbReference>
<comment type="caution">
    <text evidence="5">The sequence shown here is derived from an EMBL/GenBank/DDBJ whole genome shotgun (WGS) entry which is preliminary data.</text>
</comment>
<dbReference type="InterPro" id="IPR033443">
    <property type="entry name" value="PROP1-like_PPR_dom"/>
</dbReference>
<dbReference type="PANTHER" id="PTHR10108">
    <property type="entry name" value="SAM-DEPENDENT METHYLTRANSFERASE"/>
    <property type="match status" value="1"/>
</dbReference>
<protein>
    <recommendedName>
        <fullName evidence="3">Methyltransferase</fullName>
        <ecNumber evidence="3">2.1.1.-</ecNumber>
    </recommendedName>
</protein>
<reference evidence="5 6" key="1">
    <citation type="journal article" date="2014" name="Agronomy (Basel)">
        <title>A Draft Genome Sequence for Ensete ventricosum, the Drought-Tolerant Tree Against Hunger.</title>
        <authorList>
            <person name="Harrison J."/>
            <person name="Moore K.A."/>
            <person name="Paszkiewicz K."/>
            <person name="Jones T."/>
            <person name="Grant M."/>
            <person name="Ambacheew D."/>
            <person name="Muzemil S."/>
            <person name="Studholme D.J."/>
        </authorList>
    </citation>
    <scope>NUCLEOTIDE SEQUENCE [LARGE SCALE GENOMIC DNA]</scope>
</reference>
<dbReference type="Pfam" id="PF17177">
    <property type="entry name" value="PPR_long"/>
    <property type="match status" value="1"/>
</dbReference>
<dbReference type="PANTHER" id="PTHR10108:SF1130">
    <property type="entry name" value="METHYLTRANSFERASE PMT26-RELATED"/>
    <property type="match status" value="1"/>
</dbReference>
<dbReference type="InterPro" id="IPR004159">
    <property type="entry name" value="Put_SAM_MeTrfase"/>
</dbReference>
<accession>A0A427APS5</accession>
<dbReference type="GO" id="GO:0016020">
    <property type="term" value="C:membrane"/>
    <property type="evidence" value="ECO:0007669"/>
    <property type="project" value="UniProtKB-SubCell"/>
</dbReference>
<keyword evidence="3" id="KW-0808">Transferase</keyword>
<proteinExistence type="inferred from homology"/>
<keyword evidence="3" id="KW-0325">Glycoprotein</keyword>
<dbReference type="Gene3D" id="1.25.40.10">
    <property type="entry name" value="Tetratricopeptide repeat domain"/>
    <property type="match status" value="1"/>
</dbReference>
<dbReference type="GO" id="GO:0008168">
    <property type="term" value="F:methyltransferase activity"/>
    <property type="evidence" value="ECO:0007669"/>
    <property type="project" value="UniProtKB-UniRule"/>
</dbReference>
<dbReference type="GO" id="GO:0005768">
    <property type="term" value="C:endosome"/>
    <property type="evidence" value="ECO:0007669"/>
    <property type="project" value="TreeGrafter"/>
</dbReference>
<name>A0A427APS5_ENSVE</name>
<dbReference type="InterPro" id="IPR011990">
    <property type="entry name" value="TPR-like_helical_dom_sf"/>
</dbReference>
<evidence type="ECO:0000256" key="3">
    <source>
        <dbReference type="RuleBase" id="RU366043"/>
    </source>
</evidence>
<comment type="subcellular location">
    <subcellularLocation>
        <location evidence="3">Membrane</location>
        <topology evidence="3">Single-pass type II membrane protein</topology>
    </subcellularLocation>
</comment>
<dbReference type="GO" id="GO:0032259">
    <property type="term" value="P:methylation"/>
    <property type="evidence" value="ECO:0007669"/>
    <property type="project" value="UniProtKB-KW"/>
</dbReference>
<keyword evidence="1 3" id="KW-0489">Methyltransferase</keyword>
<dbReference type="Proteomes" id="UP000287651">
    <property type="component" value="Unassembled WGS sequence"/>
</dbReference>